<dbReference type="EMBL" id="JAOSHN010000003">
    <property type="protein sequence ID" value="MCU7378381.1"/>
    <property type="molecule type" value="Genomic_DNA"/>
</dbReference>
<gene>
    <name evidence="2" type="ORF">OBO34_08425</name>
</gene>
<reference evidence="2" key="1">
    <citation type="submission" date="2022-09" db="EMBL/GenBank/DDBJ databases">
        <title>Culturomic study of gut microbiota in children with autism spectrum disorder.</title>
        <authorList>
            <person name="Efimov B.A."/>
            <person name="Chaplin A.V."/>
            <person name="Sokolova S.R."/>
            <person name="Pikina A.P."/>
            <person name="Korzhanova M."/>
            <person name="Belova V."/>
            <person name="Korostin D."/>
        </authorList>
    </citation>
    <scope>NUCLEOTIDE SEQUENCE</scope>
    <source>
        <strain evidence="2">ASD5510</strain>
    </source>
</reference>
<organism evidence="2 3">
    <name type="scientific">Hominibacterium faecale</name>
    <dbReference type="NCBI Taxonomy" id="2839743"/>
    <lineage>
        <taxon>Bacteria</taxon>
        <taxon>Bacillati</taxon>
        <taxon>Bacillota</taxon>
        <taxon>Clostridia</taxon>
        <taxon>Peptostreptococcales</taxon>
        <taxon>Anaerovoracaceae</taxon>
        <taxon>Hominibacterium</taxon>
    </lineage>
</organism>
<comment type="caution">
    <text evidence="2">The sequence shown here is derived from an EMBL/GenBank/DDBJ whole genome shotgun (WGS) entry which is preliminary data.</text>
</comment>
<keyword evidence="3" id="KW-1185">Reference proteome</keyword>
<dbReference type="AlphaFoldDB" id="A0A9J6QR78"/>
<sequence>MEIPVYLFTGLLDSGKTTLIQEVAGEEDFLEPGTTLLIQCEEGETSFSDAFLEQYQIKKIDVEDPEELNELFWKRCEKTYRPAQIIIEYNGMWELSTLFESGIPEDWFIGGIYSTVDAGSAEMYIANMRKVFMEPLKESNLIIFNRCGDDTDRLKFRRSLKALNPQVQVAFERTDGTMFENEIEEMPFDYSGQTVVIEDMDYGLWYLDAMDHPDRYMGKEVMFTARYCASAKASQKYFVPGRHIMTCCEDDIQFLGFICDFEGEMPFEHGDWVRVTAQFDYGFSKMYGEEGPLLHLIHIEEGNKPEQELVAFT</sequence>
<dbReference type="InterPro" id="IPR027417">
    <property type="entry name" value="P-loop_NTPase"/>
</dbReference>
<dbReference type="RefSeq" id="WP_227755403.1">
    <property type="nucleotide sequence ID" value="NZ_JAOSHN010000003.1"/>
</dbReference>
<evidence type="ECO:0000313" key="2">
    <source>
        <dbReference type="EMBL" id="MCU7378381.1"/>
    </source>
</evidence>
<proteinExistence type="predicted"/>
<protein>
    <recommendedName>
        <fullName evidence="1">DUF1980 domain-containing protein</fullName>
    </recommendedName>
</protein>
<name>A0A9J6QR78_9FIRM</name>
<feature type="domain" description="DUF1980" evidence="1">
    <location>
        <begin position="179"/>
        <end position="308"/>
    </location>
</feature>
<dbReference type="InterPro" id="IPR048447">
    <property type="entry name" value="DUF1980_C"/>
</dbReference>
<accession>A0A9J6QR78</accession>
<evidence type="ECO:0000313" key="3">
    <source>
        <dbReference type="Proteomes" id="UP001065549"/>
    </source>
</evidence>
<dbReference type="Pfam" id="PF21537">
    <property type="entry name" value="DUF1980_C"/>
    <property type="match status" value="1"/>
</dbReference>
<dbReference type="SUPFAM" id="SSF52540">
    <property type="entry name" value="P-loop containing nucleoside triphosphate hydrolases"/>
    <property type="match status" value="1"/>
</dbReference>
<dbReference type="Proteomes" id="UP001065549">
    <property type="component" value="Unassembled WGS sequence"/>
</dbReference>
<dbReference type="Gene3D" id="3.40.50.300">
    <property type="entry name" value="P-loop containing nucleotide triphosphate hydrolases"/>
    <property type="match status" value="1"/>
</dbReference>
<evidence type="ECO:0000259" key="1">
    <source>
        <dbReference type="Pfam" id="PF21537"/>
    </source>
</evidence>